<keyword evidence="6 13" id="KW-0812">Transmembrane</keyword>
<feature type="domain" description="Cytochrome b561 bacterial/Ni-hydrogenase" evidence="14">
    <location>
        <begin position="10"/>
        <end position="179"/>
    </location>
</feature>
<feature type="transmembrane region" description="Helical" evidence="13">
    <location>
        <begin position="92"/>
        <end position="111"/>
    </location>
</feature>
<dbReference type="GO" id="GO:0046872">
    <property type="term" value="F:metal ion binding"/>
    <property type="evidence" value="ECO:0007669"/>
    <property type="project" value="UniProtKB-KW"/>
</dbReference>
<protein>
    <submittedName>
        <fullName evidence="15">Cytochrome b</fullName>
    </submittedName>
</protein>
<evidence type="ECO:0000313" key="16">
    <source>
        <dbReference type="Proteomes" id="UP000568664"/>
    </source>
</evidence>
<dbReference type="GO" id="GO:0009055">
    <property type="term" value="F:electron transfer activity"/>
    <property type="evidence" value="ECO:0007669"/>
    <property type="project" value="InterPro"/>
</dbReference>
<keyword evidence="3" id="KW-0813">Transport</keyword>
<keyword evidence="5" id="KW-0349">Heme</keyword>
<gene>
    <name evidence="15" type="ORF">HII17_04765</name>
</gene>
<comment type="subcellular location">
    <subcellularLocation>
        <location evidence="2">Cell membrane</location>
        <topology evidence="2">Multi-pass membrane protein</topology>
    </subcellularLocation>
</comment>
<accession>A0A7Y0LAA7</accession>
<comment type="cofactor">
    <cofactor evidence="1">
        <name>heme b</name>
        <dbReference type="ChEBI" id="CHEBI:60344"/>
    </cofactor>
</comment>
<dbReference type="SUPFAM" id="SSF81342">
    <property type="entry name" value="Transmembrane di-heme cytochromes"/>
    <property type="match status" value="1"/>
</dbReference>
<evidence type="ECO:0000313" key="15">
    <source>
        <dbReference type="EMBL" id="NMP30868.1"/>
    </source>
</evidence>
<reference evidence="15 16" key="1">
    <citation type="submission" date="2020-04" db="EMBL/GenBank/DDBJ databases">
        <title>Thalassotalea sp. M1531, isolated from the surface of marine red alga.</title>
        <authorList>
            <person name="Pang L."/>
            <person name="Lu D.-C."/>
        </authorList>
    </citation>
    <scope>NUCLEOTIDE SEQUENCE [LARGE SCALE GENOMIC DNA]</scope>
    <source>
        <strain evidence="15 16">M1531</strain>
    </source>
</reference>
<evidence type="ECO:0000256" key="5">
    <source>
        <dbReference type="ARBA" id="ARBA00022617"/>
    </source>
</evidence>
<evidence type="ECO:0000256" key="9">
    <source>
        <dbReference type="ARBA" id="ARBA00022989"/>
    </source>
</evidence>
<dbReference type="InterPro" id="IPR016174">
    <property type="entry name" value="Di-haem_cyt_TM"/>
</dbReference>
<keyword evidence="16" id="KW-1185">Reference proteome</keyword>
<dbReference type="Pfam" id="PF01292">
    <property type="entry name" value="Ni_hydr_CYTB"/>
    <property type="match status" value="1"/>
</dbReference>
<keyword evidence="11 13" id="KW-0472">Membrane</keyword>
<evidence type="ECO:0000256" key="2">
    <source>
        <dbReference type="ARBA" id="ARBA00004651"/>
    </source>
</evidence>
<feature type="transmembrane region" description="Helical" evidence="13">
    <location>
        <begin position="55"/>
        <end position="72"/>
    </location>
</feature>
<dbReference type="PANTHER" id="PTHR30529:SF1">
    <property type="entry name" value="CYTOCHROME B561 HOMOLOG 2"/>
    <property type="match status" value="1"/>
</dbReference>
<dbReference type="GO" id="GO:0005886">
    <property type="term" value="C:plasma membrane"/>
    <property type="evidence" value="ECO:0007669"/>
    <property type="project" value="UniProtKB-SubCell"/>
</dbReference>
<keyword evidence="4" id="KW-1003">Cell membrane</keyword>
<dbReference type="InterPro" id="IPR052168">
    <property type="entry name" value="Cytochrome_b561_oxidase"/>
</dbReference>
<keyword evidence="8" id="KW-0249">Electron transport</keyword>
<feature type="transmembrane region" description="Helical" evidence="13">
    <location>
        <begin position="12"/>
        <end position="35"/>
    </location>
</feature>
<evidence type="ECO:0000256" key="3">
    <source>
        <dbReference type="ARBA" id="ARBA00022448"/>
    </source>
</evidence>
<dbReference type="RefSeq" id="WP_169074221.1">
    <property type="nucleotide sequence ID" value="NZ_JABBXH010000002.1"/>
</dbReference>
<dbReference type="Proteomes" id="UP000568664">
    <property type="component" value="Unassembled WGS sequence"/>
</dbReference>
<dbReference type="GO" id="GO:0020037">
    <property type="term" value="F:heme binding"/>
    <property type="evidence" value="ECO:0007669"/>
    <property type="project" value="TreeGrafter"/>
</dbReference>
<dbReference type="PANTHER" id="PTHR30529">
    <property type="entry name" value="CYTOCHROME B561"/>
    <property type="match status" value="1"/>
</dbReference>
<evidence type="ECO:0000256" key="13">
    <source>
        <dbReference type="SAM" id="Phobius"/>
    </source>
</evidence>
<evidence type="ECO:0000256" key="11">
    <source>
        <dbReference type="ARBA" id="ARBA00023136"/>
    </source>
</evidence>
<keyword evidence="7" id="KW-0479">Metal-binding</keyword>
<keyword evidence="10" id="KW-0408">Iron</keyword>
<name>A0A7Y0LAA7_9GAMM</name>
<evidence type="ECO:0000256" key="1">
    <source>
        <dbReference type="ARBA" id="ARBA00001970"/>
    </source>
</evidence>
<evidence type="ECO:0000256" key="4">
    <source>
        <dbReference type="ARBA" id="ARBA00022475"/>
    </source>
</evidence>
<dbReference type="EMBL" id="JABBXH010000002">
    <property type="protein sequence ID" value="NMP30868.1"/>
    <property type="molecule type" value="Genomic_DNA"/>
</dbReference>
<sequence length="179" mass="20309">MNVKDTNTQYGIVTKLFHWLSALIIIGLFGVGFWMVDLTYYSQWYKTAPHWHKSIGILLFFATVLRGLWKYFSPSPAPLASSSILVQRSVKAIHNTLYLLLLVIMFSGYLISTADGRAIEVFNWFSIGSMGELITDQEDIAGLIHEYLAYLLIGLASIHALAALKHHFIDKDQTLKRML</sequence>
<comment type="caution">
    <text evidence="15">The sequence shown here is derived from an EMBL/GenBank/DDBJ whole genome shotgun (WGS) entry which is preliminary data.</text>
</comment>
<keyword evidence="9 13" id="KW-1133">Transmembrane helix</keyword>
<organism evidence="15 16">
    <name type="scientific">Thalassotalea algicola</name>
    <dbReference type="NCBI Taxonomy" id="2716224"/>
    <lineage>
        <taxon>Bacteria</taxon>
        <taxon>Pseudomonadati</taxon>
        <taxon>Pseudomonadota</taxon>
        <taxon>Gammaproteobacteria</taxon>
        <taxon>Alteromonadales</taxon>
        <taxon>Colwelliaceae</taxon>
        <taxon>Thalassotalea</taxon>
    </lineage>
</organism>
<evidence type="ECO:0000256" key="8">
    <source>
        <dbReference type="ARBA" id="ARBA00022982"/>
    </source>
</evidence>
<feature type="transmembrane region" description="Helical" evidence="13">
    <location>
        <begin position="147"/>
        <end position="168"/>
    </location>
</feature>
<dbReference type="GO" id="GO:0022904">
    <property type="term" value="P:respiratory electron transport chain"/>
    <property type="evidence" value="ECO:0007669"/>
    <property type="project" value="InterPro"/>
</dbReference>
<dbReference type="AlphaFoldDB" id="A0A7Y0LAA7"/>
<proteinExistence type="inferred from homology"/>
<dbReference type="InterPro" id="IPR011577">
    <property type="entry name" value="Cyt_b561_bac/Ni-Hgenase"/>
</dbReference>
<comment type="similarity">
    <text evidence="12">Belongs to the cytochrome b561 family.</text>
</comment>
<evidence type="ECO:0000256" key="7">
    <source>
        <dbReference type="ARBA" id="ARBA00022723"/>
    </source>
</evidence>
<evidence type="ECO:0000256" key="12">
    <source>
        <dbReference type="ARBA" id="ARBA00037975"/>
    </source>
</evidence>
<evidence type="ECO:0000259" key="14">
    <source>
        <dbReference type="Pfam" id="PF01292"/>
    </source>
</evidence>
<dbReference type="Gene3D" id="1.20.950.20">
    <property type="entry name" value="Transmembrane di-heme cytochromes, Chain C"/>
    <property type="match status" value="2"/>
</dbReference>
<evidence type="ECO:0000256" key="10">
    <source>
        <dbReference type="ARBA" id="ARBA00023004"/>
    </source>
</evidence>
<evidence type="ECO:0000256" key="6">
    <source>
        <dbReference type="ARBA" id="ARBA00022692"/>
    </source>
</evidence>